<feature type="non-terminal residue" evidence="3">
    <location>
        <position position="1"/>
    </location>
</feature>
<gene>
    <name evidence="3" type="ORF">SRO942_LOCUS45138</name>
</gene>
<feature type="domain" description="MULE transposase" evidence="2">
    <location>
        <begin position="160"/>
        <end position="257"/>
    </location>
</feature>
<accession>A0A8S2XST2</accession>
<protein>
    <recommendedName>
        <fullName evidence="2">MULE transposase domain-containing protein</fullName>
    </recommendedName>
</protein>
<evidence type="ECO:0000313" key="3">
    <source>
        <dbReference type="EMBL" id="CAF4507448.1"/>
    </source>
</evidence>
<evidence type="ECO:0000259" key="2">
    <source>
        <dbReference type="Pfam" id="PF10551"/>
    </source>
</evidence>
<dbReference type="OrthoDB" id="10033114at2759"/>
<proteinExistence type="predicted"/>
<comment type="caution">
    <text evidence="3">The sequence shown here is derived from an EMBL/GenBank/DDBJ whole genome shotgun (WGS) entry which is preliminary data.</text>
</comment>
<evidence type="ECO:0000313" key="4">
    <source>
        <dbReference type="Proteomes" id="UP000681722"/>
    </source>
</evidence>
<organism evidence="3 4">
    <name type="scientific">Didymodactylos carnosus</name>
    <dbReference type="NCBI Taxonomy" id="1234261"/>
    <lineage>
        <taxon>Eukaryota</taxon>
        <taxon>Metazoa</taxon>
        <taxon>Spiralia</taxon>
        <taxon>Gnathifera</taxon>
        <taxon>Rotifera</taxon>
        <taxon>Eurotatoria</taxon>
        <taxon>Bdelloidea</taxon>
        <taxon>Philodinida</taxon>
        <taxon>Philodinidae</taxon>
        <taxon>Didymodactylos</taxon>
    </lineage>
</organism>
<feature type="compositionally biased region" description="Polar residues" evidence="1">
    <location>
        <begin position="383"/>
        <end position="393"/>
    </location>
</feature>
<dbReference type="AlphaFoldDB" id="A0A8S2XST2"/>
<sequence>KNQDGILYKSYLYRLKRSNKNGTEKWVCTRNCCSCSITIKDDVIIGSSGIDDNGTHYPMHDPKLPENVLSCVSSIKKRILEEPTTPIPQIYDQQVKKFRRDKGSAATVPVFDSIRQSLYYTRSSVFPLLPKTLESLVIPQQMAYFFSTSALEISGKSQHWNADGTFRTAPKLFYQSYSIHTWDEYSIKPIVHAALPDKNETSYEILLDRLLSYATEKNVALSPQSILIDFEVASWNAFSRKFPTAMVKGRHFHFAQNIWKKIKKYGLTKLILNNDNARRQVANMMALPLLPPNEVNEAFSNIIEAFSELGDKCIELTDYVLKTYIEEPRYPIDFWSHFDLIGIRPRTNNHVEGYHGQLNSHCETHPHLWAWIRYIQESEESTMSRYEQEQAQQRTTRPRKRRTVNNDLRLTEAKKNYFNGRLDLEDYQATLRSLSYRYIVVLDNNSNSKDDDEYEPKI</sequence>
<reference evidence="3" key="1">
    <citation type="submission" date="2021-02" db="EMBL/GenBank/DDBJ databases">
        <authorList>
            <person name="Nowell W R."/>
        </authorList>
    </citation>
    <scope>NUCLEOTIDE SEQUENCE</scope>
</reference>
<name>A0A8S2XST2_9BILA</name>
<evidence type="ECO:0000256" key="1">
    <source>
        <dbReference type="SAM" id="MobiDB-lite"/>
    </source>
</evidence>
<feature type="region of interest" description="Disordered" evidence="1">
    <location>
        <begin position="383"/>
        <end position="405"/>
    </location>
</feature>
<dbReference type="EMBL" id="CAJOBC010107183">
    <property type="protein sequence ID" value="CAF4507448.1"/>
    <property type="molecule type" value="Genomic_DNA"/>
</dbReference>
<dbReference type="Gene3D" id="2.20.25.240">
    <property type="match status" value="1"/>
</dbReference>
<dbReference type="Pfam" id="PF10551">
    <property type="entry name" value="MULE"/>
    <property type="match status" value="1"/>
</dbReference>
<dbReference type="InterPro" id="IPR018289">
    <property type="entry name" value="MULE_transposase_dom"/>
</dbReference>
<dbReference type="Proteomes" id="UP000681722">
    <property type="component" value="Unassembled WGS sequence"/>
</dbReference>